<dbReference type="AlphaFoldDB" id="A0A3B3HS79"/>
<dbReference type="GeneTree" id="ENSGT00940000181707"/>
<feature type="transmembrane region" description="Helical" evidence="1">
    <location>
        <begin position="158"/>
        <end position="179"/>
    </location>
</feature>
<evidence type="ECO:0000256" key="1">
    <source>
        <dbReference type="SAM" id="Phobius"/>
    </source>
</evidence>
<feature type="transmembrane region" description="Helical" evidence="1">
    <location>
        <begin position="186"/>
        <end position="204"/>
    </location>
</feature>
<sequence length="451" mass="50330">MLAWVCVFVHVRMFICPHVCVHAGVYTCLCTSVNLVCAVCLCVSVFNNLCVCVNVLVYACLCVRTFVCIFVFVDVFLYLCGSVYTCSCFVLYMCSCLCVFTQSFCICLDLCIRDVCVHVRVLCVRVHLCVSLRLLMFFVFVPVFCYVCVHACVCLHNLFVFIFFGCVCMFVCVSVCACMHAGVCTALHVSTLFSYLCTFLYIRLFINVRVCARDCVYTHLLCVSVFMYACACLYVCLCGHACCCAHPFVCLCVFFFYLCTCACVCAYLCVRSCVHTSVSLNAHLATVCETNTSTKDPCSGQWEELIFHLPLMWWVISSPLPLSRRPPARIMNIPLLSLALMGFGAGPSHLCVCELTDSQPNVGRLKYIKHKRKLFCYKNCNPTQWFVLAGNQRAGFLAALLWAVGDSGLLSGHHGEATRNFSNFCLVELAESGLLTLGLCSILGRNGWKMQ</sequence>
<evidence type="ECO:0000313" key="2">
    <source>
        <dbReference type="Ensembl" id="ENSORLP00000034754.1"/>
    </source>
</evidence>
<keyword evidence="3" id="KW-1185">Reference proteome</keyword>
<keyword evidence="1" id="KW-0472">Membrane</keyword>
<dbReference type="Proteomes" id="UP000001038">
    <property type="component" value="Chromosome 12"/>
</dbReference>
<protein>
    <submittedName>
        <fullName evidence="2">Uncharacterized protein</fullName>
    </submittedName>
</protein>
<feature type="transmembrane region" description="Helical" evidence="1">
    <location>
        <begin position="89"/>
        <end position="112"/>
    </location>
</feature>
<dbReference type="Ensembl" id="ENSORLT00000030315.1">
    <property type="protein sequence ID" value="ENSORLP00000034754.1"/>
    <property type="gene ID" value="ENSORLG00000030025.1"/>
</dbReference>
<reference evidence="2" key="3">
    <citation type="submission" date="2025-09" db="UniProtKB">
        <authorList>
            <consortium name="Ensembl"/>
        </authorList>
    </citation>
    <scope>IDENTIFICATION</scope>
    <source>
        <strain evidence="2">Hd-rR</strain>
    </source>
</reference>
<feature type="transmembrane region" description="Helical" evidence="1">
    <location>
        <begin position="248"/>
        <end position="270"/>
    </location>
</feature>
<feature type="transmembrane region" description="Helical" evidence="1">
    <location>
        <begin position="55"/>
        <end position="77"/>
    </location>
</feature>
<reference evidence="2 3" key="1">
    <citation type="journal article" date="2007" name="Nature">
        <title>The medaka draft genome and insights into vertebrate genome evolution.</title>
        <authorList>
            <person name="Kasahara M."/>
            <person name="Naruse K."/>
            <person name="Sasaki S."/>
            <person name="Nakatani Y."/>
            <person name="Qu W."/>
            <person name="Ahsan B."/>
            <person name="Yamada T."/>
            <person name="Nagayasu Y."/>
            <person name="Doi K."/>
            <person name="Kasai Y."/>
            <person name="Jindo T."/>
            <person name="Kobayashi D."/>
            <person name="Shimada A."/>
            <person name="Toyoda A."/>
            <person name="Kuroki Y."/>
            <person name="Fujiyama A."/>
            <person name="Sasaki T."/>
            <person name="Shimizu A."/>
            <person name="Asakawa S."/>
            <person name="Shimizu N."/>
            <person name="Hashimoto S."/>
            <person name="Yang J."/>
            <person name="Lee Y."/>
            <person name="Matsushima K."/>
            <person name="Sugano S."/>
            <person name="Sakaizumi M."/>
            <person name="Narita T."/>
            <person name="Ohishi K."/>
            <person name="Haga S."/>
            <person name="Ohta F."/>
            <person name="Nomoto H."/>
            <person name="Nogata K."/>
            <person name="Morishita T."/>
            <person name="Endo T."/>
            <person name="Shin-I T."/>
            <person name="Takeda H."/>
            <person name="Morishita S."/>
            <person name="Kohara Y."/>
        </authorList>
    </citation>
    <scope>NUCLEOTIDE SEQUENCE [LARGE SCALE GENOMIC DNA]</scope>
    <source>
        <strain evidence="2 3">Hd-rR</strain>
    </source>
</reference>
<feature type="transmembrane region" description="Helical" evidence="1">
    <location>
        <begin position="23"/>
        <end position="43"/>
    </location>
</feature>
<accession>A0A3B3HS79</accession>
<proteinExistence type="predicted"/>
<dbReference type="InParanoid" id="A0A3B3HS79"/>
<reference evidence="2" key="2">
    <citation type="submission" date="2025-08" db="UniProtKB">
        <authorList>
            <consortium name="Ensembl"/>
        </authorList>
    </citation>
    <scope>IDENTIFICATION</scope>
    <source>
        <strain evidence="2">Hd-rR</strain>
    </source>
</reference>
<feature type="transmembrane region" description="Helical" evidence="1">
    <location>
        <begin position="132"/>
        <end position="152"/>
    </location>
</feature>
<evidence type="ECO:0000313" key="3">
    <source>
        <dbReference type="Proteomes" id="UP000001038"/>
    </source>
</evidence>
<keyword evidence="1" id="KW-1133">Transmembrane helix</keyword>
<organism evidence="2 3">
    <name type="scientific">Oryzias latipes</name>
    <name type="common">Japanese rice fish</name>
    <name type="synonym">Japanese killifish</name>
    <dbReference type="NCBI Taxonomy" id="8090"/>
    <lineage>
        <taxon>Eukaryota</taxon>
        <taxon>Metazoa</taxon>
        <taxon>Chordata</taxon>
        <taxon>Craniata</taxon>
        <taxon>Vertebrata</taxon>
        <taxon>Euteleostomi</taxon>
        <taxon>Actinopterygii</taxon>
        <taxon>Neopterygii</taxon>
        <taxon>Teleostei</taxon>
        <taxon>Neoteleostei</taxon>
        <taxon>Acanthomorphata</taxon>
        <taxon>Ovalentaria</taxon>
        <taxon>Atherinomorphae</taxon>
        <taxon>Beloniformes</taxon>
        <taxon>Adrianichthyidae</taxon>
        <taxon>Oryziinae</taxon>
        <taxon>Oryzias</taxon>
    </lineage>
</organism>
<keyword evidence="1" id="KW-0812">Transmembrane</keyword>
<name>A0A3B3HS79_ORYLA</name>
<feature type="transmembrane region" description="Helical" evidence="1">
    <location>
        <begin position="216"/>
        <end position="236"/>
    </location>
</feature>